<protein>
    <submittedName>
        <fullName evidence="1">Uncharacterized protein</fullName>
    </submittedName>
</protein>
<proteinExistence type="predicted"/>
<accession>A0A5B7FF20</accession>
<gene>
    <name evidence="1" type="ORF">E2C01_039557</name>
</gene>
<evidence type="ECO:0000313" key="2">
    <source>
        <dbReference type="Proteomes" id="UP000324222"/>
    </source>
</evidence>
<evidence type="ECO:0000313" key="1">
    <source>
        <dbReference type="EMBL" id="MPC45851.1"/>
    </source>
</evidence>
<dbReference type="EMBL" id="VSRR010006925">
    <property type="protein sequence ID" value="MPC45851.1"/>
    <property type="molecule type" value="Genomic_DNA"/>
</dbReference>
<sequence>MDTLKEKVPTAVITELVLLANLSTGGRESSANDVEDMVGRMVVGNLVRCHFLHKPFIGASRELSSTAGSFASILVAKYPLL</sequence>
<dbReference type="AlphaFoldDB" id="A0A5B7FF20"/>
<comment type="caution">
    <text evidence="1">The sequence shown here is derived from an EMBL/GenBank/DDBJ whole genome shotgun (WGS) entry which is preliminary data.</text>
</comment>
<keyword evidence="2" id="KW-1185">Reference proteome</keyword>
<name>A0A5B7FF20_PORTR</name>
<organism evidence="1 2">
    <name type="scientific">Portunus trituberculatus</name>
    <name type="common">Swimming crab</name>
    <name type="synonym">Neptunus trituberculatus</name>
    <dbReference type="NCBI Taxonomy" id="210409"/>
    <lineage>
        <taxon>Eukaryota</taxon>
        <taxon>Metazoa</taxon>
        <taxon>Ecdysozoa</taxon>
        <taxon>Arthropoda</taxon>
        <taxon>Crustacea</taxon>
        <taxon>Multicrustacea</taxon>
        <taxon>Malacostraca</taxon>
        <taxon>Eumalacostraca</taxon>
        <taxon>Eucarida</taxon>
        <taxon>Decapoda</taxon>
        <taxon>Pleocyemata</taxon>
        <taxon>Brachyura</taxon>
        <taxon>Eubrachyura</taxon>
        <taxon>Portunoidea</taxon>
        <taxon>Portunidae</taxon>
        <taxon>Portuninae</taxon>
        <taxon>Portunus</taxon>
    </lineage>
</organism>
<dbReference type="Proteomes" id="UP000324222">
    <property type="component" value="Unassembled WGS sequence"/>
</dbReference>
<reference evidence="1 2" key="1">
    <citation type="submission" date="2019-05" db="EMBL/GenBank/DDBJ databases">
        <title>Another draft genome of Portunus trituberculatus and its Hox gene families provides insights of decapod evolution.</title>
        <authorList>
            <person name="Jeong J.-H."/>
            <person name="Song I."/>
            <person name="Kim S."/>
            <person name="Choi T."/>
            <person name="Kim D."/>
            <person name="Ryu S."/>
            <person name="Kim W."/>
        </authorList>
    </citation>
    <scope>NUCLEOTIDE SEQUENCE [LARGE SCALE GENOMIC DNA]</scope>
    <source>
        <tissue evidence="1">Muscle</tissue>
    </source>
</reference>